<proteinExistence type="inferred from homology"/>
<organism evidence="7 8">
    <name type="scientific">Tardibacter chloracetimidivorans</name>
    <dbReference type="NCBI Taxonomy" id="1921510"/>
    <lineage>
        <taxon>Bacteria</taxon>
        <taxon>Pseudomonadati</taxon>
        <taxon>Pseudomonadota</taxon>
        <taxon>Alphaproteobacteria</taxon>
        <taxon>Sphingomonadales</taxon>
        <taxon>Sphingomonadaceae</taxon>
        <taxon>Tardibacter</taxon>
    </lineage>
</organism>
<accession>A0A1L4A0T6</accession>
<dbReference type="InterPro" id="IPR036286">
    <property type="entry name" value="LexA/Signal_pep-like_sf"/>
</dbReference>
<dbReference type="OrthoDB" id="5360818at2"/>
<comment type="similarity">
    <text evidence="2">Belongs to the peptidase S26C family.</text>
</comment>
<evidence type="ECO:0000256" key="5">
    <source>
        <dbReference type="ARBA" id="ARBA00022971"/>
    </source>
</evidence>
<evidence type="ECO:0000313" key="8">
    <source>
        <dbReference type="Proteomes" id="UP000182063"/>
    </source>
</evidence>
<dbReference type="Proteomes" id="UP000182063">
    <property type="component" value="Plasmid pHSL3"/>
</dbReference>
<gene>
    <name evidence="7" type="ORF">BSL82_18805</name>
</gene>
<dbReference type="Pfam" id="PF10502">
    <property type="entry name" value="Peptidase_S26"/>
    <property type="match status" value="1"/>
</dbReference>
<dbReference type="InterPro" id="IPR019533">
    <property type="entry name" value="Peptidase_S26"/>
</dbReference>
<dbReference type="KEGG" id="sphj:BSL82_18805"/>
<evidence type="ECO:0000256" key="3">
    <source>
        <dbReference type="ARBA" id="ARBA00022729"/>
    </source>
</evidence>
<evidence type="ECO:0000259" key="6">
    <source>
        <dbReference type="Pfam" id="PF10502"/>
    </source>
</evidence>
<evidence type="ECO:0000256" key="2">
    <source>
        <dbReference type="ARBA" id="ARBA00005849"/>
    </source>
</evidence>
<keyword evidence="5" id="KW-0184">Conjugation</keyword>
<protein>
    <submittedName>
        <fullName evidence="7">Conjugative transfer signal peptidase TraF</fullName>
    </submittedName>
</protein>
<reference evidence="7 8" key="1">
    <citation type="submission" date="2016-11" db="EMBL/GenBank/DDBJ databases">
        <title>Complete Genome Sequence of alachlor-degrading Sphingomonas sp. strain JJ-A5.</title>
        <authorList>
            <person name="Lee H."/>
            <person name="Ka J.-O."/>
        </authorList>
    </citation>
    <scope>NUCLEOTIDE SEQUENCE [LARGE SCALE GENOMIC DNA]</scope>
    <source>
        <strain evidence="7 8">JJ-A5</strain>
        <plasmid evidence="8">phsl3</plasmid>
    </source>
</reference>
<keyword evidence="8" id="KW-1185">Reference proteome</keyword>
<dbReference type="GO" id="GO:0006465">
    <property type="term" value="P:signal peptide processing"/>
    <property type="evidence" value="ECO:0007669"/>
    <property type="project" value="InterPro"/>
</dbReference>
<evidence type="ECO:0000313" key="7">
    <source>
        <dbReference type="EMBL" id="API61486.1"/>
    </source>
</evidence>
<dbReference type="NCBIfam" id="NF010459">
    <property type="entry name" value="PRK13884.1"/>
    <property type="match status" value="1"/>
</dbReference>
<evidence type="ECO:0000256" key="1">
    <source>
        <dbReference type="ARBA" id="ARBA00004418"/>
    </source>
</evidence>
<dbReference type="Gene3D" id="2.10.109.10">
    <property type="entry name" value="Umud Fragment, subunit A"/>
    <property type="match status" value="1"/>
</dbReference>
<sequence>MKRPSFAKVSRYAVCGVAGAMIAMLGAKAAGLRFNATPSIPLGVYRATGGTAQKGDLVAFCPPAAPPFLEALRRRYIEPGDCPSGSYEMMKRILAAKGDRVQIGGQGVRINGRLVPDSAPQLADGAGRALPRLNADWTLGDGEILVLGDGAASFDGRYFGPISARQVTAPIKPVVTW</sequence>
<dbReference type="SUPFAM" id="SSF51306">
    <property type="entry name" value="LexA/Signal peptidase"/>
    <property type="match status" value="1"/>
</dbReference>
<keyword evidence="4" id="KW-0574">Periplasm</keyword>
<dbReference type="NCBIfam" id="TIGR02771">
    <property type="entry name" value="TraF_Ti"/>
    <property type="match status" value="1"/>
</dbReference>
<evidence type="ECO:0000256" key="4">
    <source>
        <dbReference type="ARBA" id="ARBA00022764"/>
    </source>
</evidence>
<dbReference type="EMBL" id="CP018224">
    <property type="protein sequence ID" value="API61486.1"/>
    <property type="molecule type" value="Genomic_DNA"/>
</dbReference>
<keyword evidence="3" id="KW-0732">Signal</keyword>
<feature type="domain" description="Peptidase S26" evidence="6">
    <location>
        <begin position="22"/>
        <end position="171"/>
    </location>
</feature>
<dbReference type="GO" id="GO:0004252">
    <property type="term" value="F:serine-type endopeptidase activity"/>
    <property type="evidence" value="ECO:0007669"/>
    <property type="project" value="InterPro"/>
</dbReference>
<name>A0A1L4A0T6_9SPHN</name>
<dbReference type="InterPro" id="IPR014139">
    <property type="entry name" value="Peptidase_S26C_TraF"/>
</dbReference>
<dbReference type="AlphaFoldDB" id="A0A1L4A0T6"/>
<keyword evidence="7" id="KW-0614">Plasmid</keyword>
<geneLocation type="plasmid" evidence="8">
    <name>phsl3</name>
</geneLocation>
<dbReference type="GO" id="GO:0042597">
    <property type="term" value="C:periplasmic space"/>
    <property type="evidence" value="ECO:0007669"/>
    <property type="project" value="UniProtKB-SubCell"/>
</dbReference>
<comment type="subcellular location">
    <subcellularLocation>
        <location evidence="1">Periplasm</location>
    </subcellularLocation>
</comment>
<dbReference type="RefSeq" id="WP_006954186.1">
    <property type="nucleotide sequence ID" value="NZ_CP018224.1"/>
</dbReference>